<evidence type="ECO:0000256" key="2">
    <source>
        <dbReference type="SAM" id="MobiDB-lite"/>
    </source>
</evidence>
<reference evidence="5" key="2">
    <citation type="submission" date="2023-06" db="EMBL/GenBank/DDBJ databases">
        <authorList>
            <consortium name="Lawrence Berkeley National Laboratory"/>
            <person name="Haridas S."/>
            <person name="Hensen N."/>
            <person name="Bonometti L."/>
            <person name="Westerberg I."/>
            <person name="Brannstrom I.O."/>
            <person name="Guillou S."/>
            <person name="Cros-Aarteil S."/>
            <person name="Calhoun S."/>
            <person name="Kuo A."/>
            <person name="Mondo S."/>
            <person name="Pangilinan J."/>
            <person name="Riley R."/>
            <person name="Labutti K."/>
            <person name="Andreopoulos B."/>
            <person name="Lipzen A."/>
            <person name="Chen C."/>
            <person name="Yanf M."/>
            <person name="Daum C."/>
            <person name="Ng V."/>
            <person name="Clum A."/>
            <person name="Steindorff A."/>
            <person name="Ohm R."/>
            <person name="Martin F."/>
            <person name="Silar P."/>
            <person name="Natvig D."/>
            <person name="Lalanne C."/>
            <person name="Gautier V."/>
            <person name="Ament-Velasquez S.L."/>
            <person name="Kruys A."/>
            <person name="Hutchinson M.I."/>
            <person name="Powell A.J."/>
            <person name="Barry K."/>
            <person name="Miller A.N."/>
            <person name="Grigoriev I.V."/>
            <person name="Debuchy R."/>
            <person name="Gladieux P."/>
            <person name="Thoren M.H."/>
            <person name="Johannesson H."/>
        </authorList>
    </citation>
    <scope>NUCLEOTIDE SEQUENCE</scope>
    <source>
        <strain evidence="5">SMH4131-1</strain>
    </source>
</reference>
<evidence type="ECO:0000313" key="6">
    <source>
        <dbReference type="Proteomes" id="UP001286456"/>
    </source>
</evidence>
<accession>A0AAE0IGL0</accession>
<keyword evidence="6" id="KW-1185">Reference proteome</keyword>
<name>A0AAE0IGL0_9PEZI</name>
<comment type="caution">
    <text evidence="5">The sequence shown here is derived from an EMBL/GenBank/DDBJ whole genome shotgun (WGS) entry which is preliminary data.</text>
</comment>
<dbReference type="Gene3D" id="3.40.50.300">
    <property type="entry name" value="P-loop containing nucleotide triphosphate hydrolases"/>
    <property type="match status" value="1"/>
</dbReference>
<feature type="domain" description="Nephrocystin 3-like N-terminal" evidence="4">
    <location>
        <begin position="259"/>
        <end position="401"/>
    </location>
</feature>
<evidence type="ECO:0000313" key="5">
    <source>
        <dbReference type="EMBL" id="KAK3324342.1"/>
    </source>
</evidence>
<keyword evidence="1" id="KW-0677">Repeat</keyword>
<dbReference type="InterPro" id="IPR054471">
    <property type="entry name" value="GPIID_WHD"/>
</dbReference>
<dbReference type="Pfam" id="PF24883">
    <property type="entry name" value="NPHP3_N"/>
    <property type="match status" value="1"/>
</dbReference>
<dbReference type="Proteomes" id="UP001286456">
    <property type="component" value="Unassembled WGS sequence"/>
</dbReference>
<sequence>MAIMESMMLSASRAKPEVRLGHALSAFEDSLSDERKASFRAYRAQAAGTPPSLEDVRRVVAEFDQRTGKPFGGRFVNVLKAVQQFSAFGDVIVGGAGNIVPSAVWGDKVSELFMDIGQTAPRHKELALLYATSRRLQCDLLEYFIVMVQLCQKLFHRSLFSQVKAHFKLAIVDPELKSCKEQLDKWAASIDHEVALLISQTVESEAREQSRFRALWANVAETESRRKKLKARQTWLDLCSEYDYEKDRKRIRKQGNTTFFLRDPAYVDWKNHAGSSTLMCRGMLGAGKSVLMANMVDDLVLTRPQPNAYAIAYFFISDHAESIKARTVLGCIVRQILEVTPTSDWTEVLSHRAGRVLNEDDLVEVLRKVFPRGQKVFVVLDGLDQCSRKERIVLMDRLRDLRASFQLSVCGSLRVEANMQPQTDLGRLKPDYVLQIPAIHPEIGGFVEAELQSLLQSGELVVGDLNIVEEIRACLVEGAAGMFLWVSLQLQTICLEMNDAAIRQALRDIPRDLPATFDHILSKSRCMAPEYQSVVLKMLACAFRPLTTDEIRAALSIAVGSTIWTEDRMINDVNKTLACCGSLVVVDEEELTVHLVHSSARQFLLGEMKPDLDSNSNSSSLQQWQFSIQDAHRQMTGTTATYLSIFNTSKQLALHDEASSRTPKAEQPALVPHPNHTLGVVSKSGAMPKHLIKAITKMHGIKSRLAKATVDIRNTVDNIEISPSTSSDPSSNQARLFLPYAKTHWLAHSVPISNSDSQDNQVFLLWKGLVLQPDFDQDIDLSDTTLPPPHPSESTAVPWKKLPRGLLWAILHSHHSLMDLLLSKRKHRLKSLNACLKILSALPHEPALDRAMVTRLLTASLLLRGHSLTTNRLLGMNLDIRYGRYGALYAAILSNNRPATQQLLAQIDRSPRDGGPSALRGIPLPLVEAAVNYGDGRTVYWLARHGADVNFHRVAPPLATALARMVHNPGVYVWISYVLLRAGADVGACEPRLLWPALRMLRKHVDVTFFDPAAYIAPLSRDLSTGVAVFVIAMVIWGTFGHSVVDAVLLWLFLWYGSSWFGTLVSGADPRHRAKGGRREVGAVGGR</sequence>
<dbReference type="PANTHER" id="PTHR10039">
    <property type="entry name" value="AMELOGENIN"/>
    <property type="match status" value="1"/>
</dbReference>
<feature type="domain" description="GPI inositol-deacylase winged helix" evidence="3">
    <location>
        <begin position="534"/>
        <end position="613"/>
    </location>
</feature>
<dbReference type="AlphaFoldDB" id="A0AAE0IGL0"/>
<dbReference type="InterPro" id="IPR056884">
    <property type="entry name" value="NPHP3-like_N"/>
</dbReference>
<proteinExistence type="predicted"/>
<dbReference type="PANTHER" id="PTHR10039:SF10">
    <property type="entry name" value="NACHT DOMAIN-CONTAINING PROTEIN"/>
    <property type="match status" value="1"/>
</dbReference>
<evidence type="ECO:0000256" key="1">
    <source>
        <dbReference type="ARBA" id="ARBA00022737"/>
    </source>
</evidence>
<reference evidence="5" key="1">
    <citation type="journal article" date="2023" name="Mol. Phylogenet. Evol.">
        <title>Genome-scale phylogeny and comparative genomics of the fungal order Sordariales.</title>
        <authorList>
            <person name="Hensen N."/>
            <person name="Bonometti L."/>
            <person name="Westerberg I."/>
            <person name="Brannstrom I.O."/>
            <person name="Guillou S."/>
            <person name="Cros-Aarteil S."/>
            <person name="Calhoun S."/>
            <person name="Haridas S."/>
            <person name="Kuo A."/>
            <person name="Mondo S."/>
            <person name="Pangilinan J."/>
            <person name="Riley R."/>
            <person name="LaButti K."/>
            <person name="Andreopoulos B."/>
            <person name="Lipzen A."/>
            <person name="Chen C."/>
            <person name="Yan M."/>
            <person name="Daum C."/>
            <person name="Ng V."/>
            <person name="Clum A."/>
            <person name="Steindorff A."/>
            <person name="Ohm R.A."/>
            <person name="Martin F."/>
            <person name="Silar P."/>
            <person name="Natvig D.O."/>
            <person name="Lalanne C."/>
            <person name="Gautier V."/>
            <person name="Ament-Velasquez S.L."/>
            <person name="Kruys A."/>
            <person name="Hutchinson M.I."/>
            <person name="Powell A.J."/>
            <person name="Barry K."/>
            <person name="Miller A.N."/>
            <person name="Grigoriev I.V."/>
            <person name="Debuchy R."/>
            <person name="Gladieux P."/>
            <person name="Hiltunen Thoren M."/>
            <person name="Johannesson H."/>
        </authorList>
    </citation>
    <scope>NUCLEOTIDE SEQUENCE</scope>
    <source>
        <strain evidence="5">SMH4131-1</strain>
    </source>
</reference>
<evidence type="ECO:0000259" key="3">
    <source>
        <dbReference type="Pfam" id="PF22939"/>
    </source>
</evidence>
<dbReference type="EMBL" id="JAUEPO010000004">
    <property type="protein sequence ID" value="KAK3324342.1"/>
    <property type="molecule type" value="Genomic_DNA"/>
</dbReference>
<protein>
    <recommendedName>
        <fullName evidence="7">NACHT domain-containing protein</fullName>
    </recommendedName>
</protein>
<gene>
    <name evidence="5" type="ORF">B0T19DRAFT_464325</name>
</gene>
<feature type="region of interest" description="Disordered" evidence="2">
    <location>
        <begin position="656"/>
        <end position="676"/>
    </location>
</feature>
<dbReference type="InterPro" id="IPR027417">
    <property type="entry name" value="P-loop_NTPase"/>
</dbReference>
<organism evidence="5 6">
    <name type="scientific">Cercophora scortea</name>
    <dbReference type="NCBI Taxonomy" id="314031"/>
    <lineage>
        <taxon>Eukaryota</taxon>
        <taxon>Fungi</taxon>
        <taxon>Dikarya</taxon>
        <taxon>Ascomycota</taxon>
        <taxon>Pezizomycotina</taxon>
        <taxon>Sordariomycetes</taxon>
        <taxon>Sordariomycetidae</taxon>
        <taxon>Sordariales</taxon>
        <taxon>Lasiosphaeriaceae</taxon>
        <taxon>Cercophora</taxon>
    </lineage>
</organism>
<evidence type="ECO:0000259" key="4">
    <source>
        <dbReference type="Pfam" id="PF24883"/>
    </source>
</evidence>
<evidence type="ECO:0008006" key="7">
    <source>
        <dbReference type="Google" id="ProtNLM"/>
    </source>
</evidence>
<dbReference type="Pfam" id="PF22939">
    <property type="entry name" value="WHD_GPIID"/>
    <property type="match status" value="1"/>
</dbReference>